<evidence type="ECO:0000259" key="1">
    <source>
        <dbReference type="Pfam" id="PF00534"/>
    </source>
</evidence>
<evidence type="ECO:0000313" key="3">
    <source>
        <dbReference type="EMBL" id="MFC4700840.1"/>
    </source>
</evidence>
<keyword evidence="3" id="KW-0808">Transferase</keyword>
<dbReference type="PANTHER" id="PTHR45947:SF3">
    <property type="entry name" value="SULFOQUINOVOSYL TRANSFERASE SQD2"/>
    <property type="match status" value="1"/>
</dbReference>
<dbReference type="EMBL" id="JBHSGU010000005">
    <property type="protein sequence ID" value="MFC4700840.1"/>
    <property type="molecule type" value="Genomic_DNA"/>
</dbReference>
<dbReference type="Proteomes" id="UP001595897">
    <property type="component" value="Unassembled WGS sequence"/>
</dbReference>
<dbReference type="Pfam" id="PF13439">
    <property type="entry name" value="Glyco_transf_4"/>
    <property type="match status" value="1"/>
</dbReference>
<dbReference type="EC" id="2.4.-.-" evidence="3"/>
<dbReference type="GO" id="GO:0016757">
    <property type="term" value="F:glycosyltransferase activity"/>
    <property type="evidence" value="ECO:0007669"/>
    <property type="project" value="UniProtKB-KW"/>
</dbReference>
<reference evidence="4" key="1">
    <citation type="journal article" date="2019" name="Int. J. Syst. Evol. Microbiol.">
        <title>The Global Catalogue of Microorganisms (GCM) 10K type strain sequencing project: providing services to taxonomists for standard genome sequencing and annotation.</title>
        <authorList>
            <consortium name="The Broad Institute Genomics Platform"/>
            <consortium name="The Broad Institute Genome Sequencing Center for Infectious Disease"/>
            <person name="Wu L."/>
            <person name="Ma J."/>
        </authorList>
    </citation>
    <scope>NUCLEOTIDE SEQUENCE [LARGE SCALE GENOMIC DNA]</scope>
    <source>
        <strain evidence="4">KACC 12507</strain>
    </source>
</reference>
<dbReference type="PANTHER" id="PTHR45947">
    <property type="entry name" value="SULFOQUINOVOSYL TRANSFERASE SQD2"/>
    <property type="match status" value="1"/>
</dbReference>
<evidence type="ECO:0000259" key="2">
    <source>
        <dbReference type="Pfam" id="PF13439"/>
    </source>
</evidence>
<dbReference type="RefSeq" id="WP_382408746.1">
    <property type="nucleotide sequence ID" value="NZ_JBHSGU010000005.1"/>
</dbReference>
<gene>
    <name evidence="3" type="ORF">ACFO4O_11770</name>
</gene>
<protein>
    <submittedName>
        <fullName evidence="3">Glycosyltransferase</fullName>
        <ecNumber evidence="3">2.4.-.-</ecNumber>
    </submittedName>
</protein>
<accession>A0ABV9LYZ0</accession>
<comment type="caution">
    <text evidence="3">The sequence shown here is derived from an EMBL/GenBank/DDBJ whole genome shotgun (WGS) entry which is preliminary data.</text>
</comment>
<dbReference type="InterPro" id="IPR028098">
    <property type="entry name" value="Glyco_trans_4-like_N"/>
</dbReference>
<evidence type="ECO:0000313" key="4">
    <source>
        <dbReference type="Proteomes" id="UP001595897"/>
    </source>
</evidence>
<dbReference type="InterPro" id="IPR001296">
    <property type="entry name" value="Glyco_trans_1"/>
</dbReference>
<keyword evidence="4" id="KW-1185">Reference proteome</keyword>
<dbReference type="SUPFAM" id="SSF53756">
    <property type="entry name" value="UDP-Glycosyltransferase/glycogen phosphorylase"/>
    <property type="match status" value="1"/>
</dbReference>
<sequence length="366" mass="41330">MINSTPLLESLGFAIDIATFKNEANLEYISDESTIFEFDSYLGTYSFSPSFNKWLLANLKNYNAVIIHGIWQFHSYAVARHCKKQKIPFVLFTHGMLDPYFNSVSFFKYIKKVLYWKVFENTTLSLASRVLFTSEEEKRCSALSFSPYEVNGEVIAYGSPDLSIKNTSTNRFYDTYPLLKNKQIFLFLSRIHPKKGIEVLINAISRLEKSGNDVAFCIAGPINESYKTKLEALISSLNISNKIHWLGMLDGELKHGAFKAADVFILPSFQENFGIVVAESLSLSTPVIISDRVNIWQEIKASKSGYVCEPSATGLVKAIEKWNTLSSEEKKIMSKNARSCYESQFSLQESAKDIARVIRDIAAVSP</sequence>
<organism evidence="3 4">
    <name type="scientific">Glaciecola siphonariae</name>
    <dbReference type="NCBI Taxonomy" id="521012"/>
    <lineage>
        <taxon>Bacteria</taxon>
        <taxon>Pseudomonadati</taxon>
        <taxon>Pseudomonadota</taxon>
        <taxon>Gammaproteobacteria</taxon>
        <taxon>Alteromonadales</taxon>
        <taxon>Alteromonadaceae</taxon>
        <taxon>Glaciecola</taxon>
    </lineage>
</organism>
<name>A0ABV9LYZ0_9ALTE</name>
<dbReference type="InterPro" id="IPR050194">
    <property type="entry name" value="Glycosyltransferase_grp1"/>
</dbReference>
<dbReference type="Gene3D" id="3.40.50.2000">
    <property type="entry name" value="Glycogen Phosphorylase B"/>
    <property type="match status" value="2"/>
</dbReference>
<feature type="domain" description="Glycosyl transferase family 1" evidence="1">
    <location>
        <begin position="180"/>
        <end position="338"/>
    </location>
</feature>
<proteinExistence type="predicted"/>
<feature type="domain" description="Glycosyltransferase subfamily 4-like N-terminal" evidence="2">
    <location>
        <begin position="9"/>
        <end position="139"/>
    </location>
</feature>
<dbReference type="Pfam" id="PF00534">
    <property type="entry name" value="Glycos_transf_1"/>
    <property type="match status" value="1"/>
</dbReference>
<keyword evidence="3" id="KW-0328">Glycosyltransferase</keyword>